<dbReference type="PRINTS" id="PR00813">
    <property type="entry name" value="BCTERIALGSPG"/>
</dbReference>
<dbReference type="InterPro" id="IPR045584">
    <property type="entry name" value="Pilin-like"/>
</dbReference>
<keyword evidence="4 6" id="KW-1133">Transmembrane helix</keyword>
<dbReference type="PROSITE" id="PS00409">
    <property type="entry name" value="PROKAR_NTER_METHYL"/>
    <property type="match status" value="1"/>
</dbReference>
<dbReference type="Gene3D" id="3.30.700.10">
    <property type="entry name" value="Glycoprotein, Type 4 Pilin"/>
    <property type="match status" value="1"/>
</dbReference>
<dbReference type="Pfam" id="PF07963">
    <property type="entry name" value="N_methyl"/>
    <property type="match status" value="1"/>
</dbReference>
<evidence type="ECO:0000313" key="8">
    <source>
        <dbReference type="Proteomes" id="UP000262583"/>
    </source>
</evidence>
<evidence type="ECO:0000256" key="5">
    <source>
        <dbReference type="ARBA" id="ARBA00023136"/>
    </source>
</evidence>
<dbReference type="NCBIfam" id="TIGR02532">
    <property type="entry name" value="IV_pilin_GFxxxE"/>
    <property type="match status" value="1"/>
</dbReference>
<dbReference type="Proteomes" id="UP000262583">
    <property type="component" value="Chromosome"/>
</dbReference>
<dbReference type="InterPro" id="IPR012902">
    <property type="entry name" value="N_methyl_site"/>
</dbReference>
<accession>A0A2Z4Y6A5</accession>
<dbReference type="SUPFAM" id="SSF54523">
    <property type="entry name" value="Pili subunits"/>
    <property type="match status" value="1"/>
</dbReference>
<keyword evidence="3 6" id="KW-0812">Transmembrane</keyword>
<dbReference type="PANTHER" id="PTHR30093:SF44">
    <property type="entry name" value="TYPE II SECRETION SYSTEM CORE PROTEIN G"/>
    <property type="match status" value="1"/>
</dbReference>
<evidence type="ECO:0000313" key="7">
    <source>
        <dbReference type="EMBL" id="AXA36459.1"/>
    </source>
</evidence>
<proteinExistence type="predicted"/>
<evidence type="ECO:0000256" key="4">
    <source>
        <dbReference type="ARBA" id="ARBA00022989"/>
    </source>
</evidence>
<keyword evidence="5 6" id="KW-0472">Membrane</keyword>
<gene>
    <name evidence="7" type="ORF">BRCON_1682</name>
</gene>
<dbReference type="AlphaFoldDB" id="A0A2Z4Y6A5"/>
<evidence type="ECO:0000256" key="1">
    <source>
        <dbReference type="ARBA" id="ARBA00004167"/>
    </source>
</evidence>
<dbReference type="EMBL" id="CP030759">
    <property type="protein sequence ID" value="AXA36459.1"/>
    <property type="molecule type" value="Genomic_DNA"/>
</dbReference>
<evidence type="ECO:0000256" key="3">
    <source>
        <dbReference type="ARBA" id="ARBA00022692"/>
    </source>
</evidence>
<organism evidence="7 8">
    <name type="scientific">Sumerlaea chitinivorans</name>
    <dbReference type="NCBI Taxonomy" id="2250252"/>
    <lineage>
        <taxon>Bacteria</taxon>
        <taxon>Candidatus Sumerlaeota</taxon>
        <taxon>Candidatus Sumerlaeia</taxon>
        <taxon>Candidatus Sumerlaeales</taxon>
        <taxon>Candidatus Sumerlaeaceae</taxon>
        <taxon>Candidatus Sumerlaea</taxon>
    </lineage>
</organism>
<dbReference type="GO" id="GO:0015627">
    <property type="term" value="C:type II protein secretion system complex"/>
    <property type="evidence" value="ECO:0007669"/>
    <property type="project" value="InterPro"/>
</dbReference>
<dbReference type="PANTHER" id="PTHR30093">
    <property type="entry name" value="GENERAL SECRETION PATHWAY PROTEIN G"/>
    <property type="match status" value="1"/>
</dbReference>
<dbReference type="KEGG" id="schv:BRCON_1682"/>
<comment type="subcellular location">
    <subcellularLocation>
        <location evidence="1">Membrane</location>
        <topology evidence="1">Single-pass membrane protein</topology>
    </subcellularLocation>
</comment>
<dbReference type="GO" id="GO:0015628">
    <property type="term" value="P:protein secretion by the type II secretion system"/>
    <property type="evidence" value="ECO:0007669"/>
    <property type="project" value="InterPro"/>
</dbReference>
<sequence>MKKGFTLIELLIVVAIIAILAAIAVPNFLEAQVRSKVSRAKADQRSLATAIESYFVDNNLYPAAAREGSGNCVAPNNTVPVNPAGAGNFNKYVKTSPPASNLQNVFSFAVKGNTQMAQLTTPIGYITSYPADPFADTKGATFCYFANANGWILWSCGPDTDEAQGTELGYVTSAATNKVETLYDVSVAQPSAVLIAGEAAAGRAYTYDPTNGTVSPGDVYRVKQ</sequence>
<evidence type="ECO:0000256" key="2">
    <source>
        <dbReference type="ARBA" id="ARBA00022481"/>
    </source>
</evidence>
<dbReference type="InterPro" id="IPR000983">
    <property type="entry name" value="Bac_GSPG_pilin"/>
</dbReference>
<keyword evidence="2" id="KW-0488">Methylation</keyword>
<dbReference type="GO" id="GO:0016020">
    <property type="term" value="C:membrane"/>
    <property type="evidence" value="ECO:0007669"/>
    <property type="project" value="UniProtKB-SubCell"/>
</dbReference>
<protein>
    <submittedName>
        <fullName evidence="7">Type IV pilin PilA</fullName>
    </submittedName>
</protein>
<name>A0A2Z4Y6A5_SUMC1</name>
<reference evidence="7 8" key="1">
    <citation type="submission" date="2018-05" db="EMBL/GenBank/DDBJ databases">
        <title>A metagenomic window into the 2 km-deep terrestrial subsurface aquifer revealed taxonomically and functionally diverse microbial community comprising novel uncultured bacterial lineages.</title>
        <authorList>
            <person name="Kadnikov V.V."/>
            <person name="Mardanov A.V."/>
            <person name="Beletsky A.V."/>
            <person name="Banks D."/>
            <person name="Pimenov N.V."/>
            <person name="Frank Y.A."/>
            <person name="Karnachuk O.V."/>
            <person name="Ravin N.V."/>
        </authorList>
    </citation>
    <scope>NUCLEOTIDE SEQUENCE [LARGE SCALE GENOMIC DNA]</scope>
    <source>
        <strain evidence="7">BY</strain>
    </source>
</reference>
<evidence type="ECO:0000256" key="6">
    <source>
        <dbReference type="SAM" id="Phobius"/>
    </source>
</evidence>
<feature type="transmembrane region" description="Helical" evidence="6">
    <location>
        <begin position="7"/>
        <end position="29"/>
    </location>
</feature>